<name>A0A1G8XMS0_9GAMM</name>
<reference evidence="2" key="1">
    <citation type="submission" date="2016-10" db="EMBL/GenBank/DDBJ databases">
        <authorList>
            <person name="Varghese N."/>
            <person name="Submissions S."/>
        </authorList>
    </citation>
    <scope>NUCLEOTIDE SEQUENCE [LARGE SCALE GENOMIC DNA]</scope>
    <source>
        <strain evidence="2">DSM 23317</strain>
    </source>
</reference>
<dbReference type="OrthoDB" id="6402027at2"/>
<gene>
    <name evidence="1" type="ORF">SAMN04488540_11589</name>
</gene>
<keyword evidence="2" id="KW-1185">Reference proteome</keyword>
<evidence type="ECO:0000313" key="2">
    <source>
        <dbReference type="Proteomes" id="UP000199527"/>
    </source>
</evidence>
<dbReference type="Proteomes" id="UP000199527">
    <property type="component" value="Unassembled WGS sequence"/>
</dbReference>
<sequence>MAKRRTWNNVLILALSLFGMLMLYVSNLISPNSSSYPLLPEGAGIEALVMQELVVRRDGGHWRSVPAVDDAQLQALMAHWREARLLPVAEPVPAPMQPVQVDLYLDDGSAPITVLIYPRYGYLKLLGQPQWWKLLSAEGAQLLNREGKDA</sequence>
<organism evidence="1 2">
    <name type="scientific">Ferrimonas sediminum</name>
    <dbReference type="NCBI Taxonomy" id="718193"/>
    <lineage>
        <taxon>Bacteria</taxon>
        <taxon>Pseudomonadati</taxon>
        <taxon>Pseudomonadota</taxon>
        <taxon>Gammaproteobacteria</taxon>
        <taxon>Alteromonadales</taxon>
        <taxon>Ferrimonadaceae</taxon>
        <taxon>Ferrimonas</taxon>
    </lineage>
</organism>
<accession>A0A1G8XMS0</accession>
<protein>
    <submittedName>
        <fullName evidence="1">Uncharacterized protein</fullName>
    </submittedName>
</protein>
<dbReference type="RefSeq" id="WP_090367056.1">
    <property type="nucleotide sequence ID" value="NZ_FNEM01000015.1"/>
</dbReference>
<proteinExistence type="predicted"/>
<dbReference type="AlphaFoldDB" id="A0A1G8XMS0"/>
<dbReference type="EMBL" id="FNEM01000015">
    <property type="protein sequence ID" value="SDJ91848.1"/>
    <property type="molecule type" value="Genomic_DNA"/>
</dbReference>
<evidence type="ECO:0000313" key="1">
    <source>
        <dbReference type="EMBL" id="SDJ91848.1"/>
    </source>
</evidence>